<dbReference type="Proteomes" id="UP000199321">
    <property type="component" value="Unassembled WGS sequence"/>
</dbReference>
<sequence>MMVRSLLVLIVCSLGVLSCKSPEARRPVQAASGSFIKESAERNKKIYENEKAAIQDIIDADSAHTYLASDSGFWYYYNTKQDSIAAVMPEFGDVISFTYNVKDLNGTTILSEEENGLQHYKVDQTNQDLISGIRDGVKLMKVGETVTFLFPSYKAYGYYGIENKLGTNIPVQSKITLKSIEQNQ</sequence>
<dbReference type="PROSITE" id="PS51257">
    <property type="entry name" value="PROKAR_LIPOPROTEIN"/>
    <property type="match status" value="1"/>
</dbReference>
<name>A0A1G7ERL0_9FLAO</name>
<dbReference type="NCBIfam" id="TIGR03516">
    <property type="entry name" value="ppisom_GldI"/>
    <property type="match status" value="1"/>
</dbReference>
<dbReference type="InterPro" id="IPR046357">
    <property type="entry name" value="PPIase_dom_sf"/>
</dbReference>
<evidence type="ECO:0000256" key="2">
    <source>
        <dbReference type="ARBA" id="ARBA00023110"/>
    </source>
</evidence>
<evidence type="ECO:0000313" key="7">
    <source>
        <dbReference type="Proteomes" id="UP000199321"/>
    </source>
</evidence>
<accession>A0A1G7ERL0</accession>
<feature type="domain" description="PPIase FKBP-type" evidence="5">
    <location>
        <begin position="92"/>
        <end position="181"/>
    </location>
</feature>
<dbReference type="EMBL" id="FNBA01000002">
    <property type="protein sequence ID" value="SDE66291.1"/>
    <property type="molecule type" value="Genomic_DNA"/>
</dbReference>
<proteinExistence type="inferred from homology"/>
<evidence type="ECO:0000259" key="5">
    <source>
        <dbReference type="PROSITE" id="PS50059"/>
    </source>
</evidence>
<keyword evidence="3 4" id="KW-0413">Isomerase</keyword>
<keyword evidence="7" id="KW-1185">Reference proteome</keyword>
<dbReference type="GO" id="GO:0003755">
    <property type="term" value="F:peptidyl-prolyl cis-trans isomerase activity"/>
    <property type="evidence" value="ECO:0007669"/>
    <property type="project" value="UniProtKB-UniRule"/>
</dbReference>
<evidence type="ECO:0000256" key="1">
    <source>
        <dbReference type="ARBA" id="ARBA00000971"/>
    </source>
</evidence>
<dbReference type="EC" id="5.2.1.8" evidence="4"/>
<protein>
    <recommendedName>
        <fullName evidence="4">Peptidyl-prolyl cis-trans isomerase</fullName>
        <ecNumber evidence="4">5.2.1.8</ecNumber>
    </recommendedName>
</protein>
<dbReference type="InterPro" id="IPR001179">
    <property type="entry name" value="PPIase_FKBP_dom"/>
</dbReference>
<dbReference type="SUPFAM" id="SSF54534">
    <property type="entry name" value="FKBP-like"/>
    <property type="match status" value="1"/>
</dbReference>
<dbReference type="PROSITE" id="PS50059">
    <property type="entry name" value="FKBP_PPIASE"/>
    <property type="match status" value="1"/>
</dbReference>
<evidence type="ECO:0000313" key="6">
    <source>
        <dbReference type="EMBL" id="SDE66291.1"/>
    </source>
</evidence>
<dbReference type="OrthoDB" id="1093155at2"/>
<gene>
    <name evidence="6" type="ORF">SAMN05421855_102110</name>
</gene>
<dbReference type="RefSeq" id="WP_093142197.1">
    <property type="nucleotide sequence ID" value="NZ_BMWO01000002.1"/>
</dbReference>
<keyword evidence="2 3" id="KW-0697">Rotamase</keyword>
<evidence type="ECO:0000256" key="3">
    <source>
        <dbReference type="PROSITE-ProRule" id="PRU00277"/>
    </source>
</evidence>
<comment type="catalytic activity">
    <reaction evidence="1 3 4">
        <text>[protein]-peptidylproline (omega=180) = [protein]-peptidylproline (omega=0)</text>
        <dbReference type="Rhea" id="RHEA:16237"/>
        <dbReference type="Rhea" id="RHEA-COMP:10747"/>
        <dbReference type="Rhea" id="RHEA-COMP:10748"/>
        <dbReference type="ChEBI" id="CHEBI:83833"/>
        <dbReference type="ChEBI" id="CHEBI:83834"/>
        <dbReference type="EC" id="5.2.1.8"/>
    </reaction>
</comment>
<dbReference type="AlphaFoldDB" id="A0A1G7ERL0"/>
<dbReference type="Pfam" id="PF00254">
    <property type="entry name" value="FKBP_C"/>
    <property type="match status" value="1"/>
</dbReference>
<evidence type="ECO:0000256" key="4">
    <source>
        <dbReference type="RuleBase" id="RU003915"/>
    </source>
</evidence>
<dbReference type="InterPro" id="IPR019869">
    <property type="entry name" value="Motility-assoc_PPIase_GldI"/>
</dbReference>
<organism evidence="6 7">
    <name type="scientific">Ulvibacter litoralis</name>
    <dbReference type="NCBI Taxonomy" id="227084"/>
    <lineage>
        <taxon>Bacteria</taxon>
        <taxon>Pseudomonadati</taxon>
        <taxon>Bacteroidota</taxon>
        <taxon>Flavobacteriia</taxon>
        <taxon>Flavobacteriales</taxon>
        <taxon>Flavobacteriaceae</taxon>
        <taxon>Ulvibacter</taxon>
    </lineage>
</organism>
<comment type="similarity">
    <text evidence="4">Belongs to the FKBP-type PPIase family.</text>
</comment>
<dbReference type="STRING" id="227084.SAMN05421855_102110"/>
<dbReference type="Gene3D" id="3.10.50.40">
    <property type="match status" value="1"/>
</dbReference>
<reference evidence="6 7" key="1">
    <citation type="submission" date="2016-10" db="EMBL/GenBank/DDBJ databases">
        <authorList>
            <person name="de Groot N.N."/>
        </authorList>
    </citation>
    <scope>NUCLEOTIDE SEQUENCE [LARGE SCALE GENOMIC DNA]</scope>
    <source>
        <strain evidence="6 7">DSM 16195</strain>
    </source>
</reference>